<comment type="caution">
    <text evidence="1">The sequence shown here is derived from an EMBL/GenBank/DDBJ whole genome shotgun (WGS) entry which is preliminary data.</text>
</comment>
<dbReference type="Proteomes" id="UP000887013">
    <property type="component" value="Unassembled WGS sequence"/>
</dbReference>
<evidence type="ECO:0000313" key="1">
    <source>
        <dbReference type="EMBL" id="GFS67564.1"/>
    </source>
</evidence>
<reference evidence="1" key="1">
    <citation type="submission" date="2020-08" db="EMBL/GenBank/DDBJ databases">
        <title>Multicomponent nature underlies the extraordinary mechanical properties of spider dragline silk.</title>
        <authorList>
            <person name="Kono N."/>
            <person name="Nakamura H."/>
            <person name="Mori M."/>
            <person name="Yoshida Y."/>
            <person name="Ohtoshi R."/>
            <person name="Malay A.D."/>
            <person name="Moran D.A.P."/>
            <person name="Tomita M."/>
            <person name="Numata K."/>
            <person name="Arakawa K."/>
        </authorList>
    </citation>
    <scope>NUCLEOTIDE SEQUENCE</scope>
</reference>
<organism evidence="1 2">
    <name type="scientific">Nephila pilipes</name>
    <name type="common">Giant wood spider</name>
    <name type="synonym">Nephila maculata</name>
    <dbReference type="NCBI Taxonomy" id="299642"/>
    <lineage>
        <taxon>Eukaryota</taxon>
        <taxon>Metazoa</taxon>
        <taxon>Ecdysozoa</taxon>
        <taxon>Arthropoda</taxon>
        <taxon>Chelicerata</taxon>
        <taxon>Arachnida</taxon>
        <taxon>Araneae</taxon>
        <taxon>Araneomorphae</taxon>
        <taxon>Entelegynae</taxon>
        <taxon>Araneoidea</taxon>
        <taxon>Nephilidae</taxon>
        <taxon>Nephila</taxon>
    </lineage>
</organism>
<name>A0A8X6IZN0_NEPPI</name>
<proteinExistence type="predicted"/>
<gene>
    <name evidence="1" type="ORF">NPIL_235631</name>
</gene>
<accession>A0A8X6IZN0</accession>
<evidence type="ECO:0000313" key="2">
    <source>
        <dbReference type="Proteomes" id="UP000887013"/>
    </source>
</evidence>
<dbReference type="AlphaFoldDB" id="A0A8X6IZN0"/>
<protein>
    <submittedName>
        <fullName evidence="1">Uncharacterized protein</fullName>
    </submittedName>
</protein>
<sequence length="85" mass="9856">MYYPMEFSKYLVKRWLNEVIQRGNESPPLQVIRMTQHGECGVVSFPLFPPSLRGTQITYPASKRNILAARDTSGREKGTRENKRQ</sequence>
<dbReference type="EMBL" id="BMAW01048740">
    <property type="protein sequence ID" value="GFS67564.1"/>
    <property type="molecule type" value="Genomic_DNA"/>
</dbReference>
<keyword evidence="2" id="KW-1185">Reference proteome</keyword>